<dbReference type="Proteomes" id="UP000476411">
    <property type="component" value="Chromosome"/>
</dbReference>
<gene>
    <name evidence="2" type="ORF">GWR21_16475</name>
</gene>
<dbReference type="InterPro" id="IPR025357">
    <property type="entry name" value="DUF4261"/>
</dbReference>
<dbReference type="RefSeq" id="WP_162332813.1">
    <property type="nucleotide sequence ID" value="NZ_CP048113.1"/>
</dbReference>
<protein>
    <submittedName>
        <fullName evidence="2">DUF4261 domain-containing protein</fullName>
    </submittedName>
</protein>
<name>A0A6B9ZJ79_9BACT</name>
<reference evidence="2 3" key="1">
    <citation type="submission" date="2020-01" db="EMBL/GenBank/DDBJ databases">
        <title>Complete genome sequence of Chitinophaga sp. H33E-04 isolated from quinoa roots.</title>
        <authorList>
            <person name="Weon H.-Y."/>
            <person name="Lee S.A."/>
        </authorList>
    </citation>
    <scope>NUCLEOTIDE SEQUENCE [LARGE SCALE GENOMIC DNA]</scope>
    <source>
        <strain evidence="2 3">H33E-04</strain>
    </source>
</reference>
<dbReference type="EMBL" id="CP048113">
    <property type="protein sequence ID" value="QHS61135.1"/>
    <property type="molecule type" value="Genomic_DNA"/>
</dbReference>
<dbReference type="Pfam" id="PF14080">
    <property type="entry name" value="DUF4261"/>
    <property type="match status" value="1"/>
</dbReference>
<sequence>MNPSNTPETPAVISNEPAMLGCRLLFKQAPVIDYDSILEELKKLYPAVVNVGNMLFTFPDLPLESSEQTIHVQCAVMPVTPIRQLPETVLQQNWHWPAAAQEAATCTHELLINDLMTARLSYKSRHKLFIDFLQAVVKVAQPDVVYSLPAEKLLSPTQITDQLDTLINVRLFNISDAASPEMFMDTIGMHTFGLPDCQVRFSNADPNAMATLLRNFAYYIFEKGDVIEDGNTIQGPTPGSTLVCQYAPSLVAPAREAISLT</sequence>
<feature type="domain" description="DUF4261" evidence="1">
    <location>
        <begin position="185"/>
        <end position="260"/>
    </location>
</feature>
<keyword evidence="3" id="KW-1185">Reference proteome</keyword>
<evidence type="ECO:0000313" key="2">
    <source>
        <dbReference type="EMBL" id="QHS61135.1"/>
    </source>
</evidence>
<proteinExistence type="predicted"/>
<dbReference type="KEGG" id="chih:GWR21_16475"/>
<accession>A0A6B9ZJ79</accession>
<evidence type="ECO:0000313" key="3">
    <source>
        <dbReference type="Proteomes" id="UP000476411"/>
    </source>
</evidence>
<organism evidence="2 3">
    <name type="scientific">Chitinophaga agri</name>
    <dbReference type="NCBI Taxonomy" id="2703787"/>
    <lineage>
        <taxon>Bacteria</taxon>
        <taxon>Pseudomonadati</taxon>
        <taxon>Bacteroidota</taxon>
        <taxon>Chitinophagia</taxon>
        <taxon>Chitinophagales</taxon>
        <taxon>Chitinophagaceae</taxon>
        <taxon>Chitinophaga</taxon>
    </lineage>
</organism>
<dbReference type="AlphaFoldDB" id="A0A6B9ZJ79"/>
<evidence type="ECO:0000259" key="1">
    <source>
        <dbReference type="Pfam" id="PF14080"/>
    </source>
</evidence>